<dbReference type="InterPro" id="IPR017853">
    <property type="entry name" value="GH"/>
</dbReference>
<dbReference type="Proteomes" id="UP001566132">
    <property type="component" value="Unassembled WGS sequence"/>
</dbReference>
<dbReference type="PRINTS" id="PR00132">
    <property type="entry name" value="GLHYDRLASE2"/>
</dbReference>
<comment type="activity regulation">
    <text evidence="7">Inhibited by L-aspartic acid.</text>
</comment>
<dbReference type="InterPro" id="IPR036156">
    <property type="entry name" value="Beta-gal/glucu_dom_sf"/>
</dbReference>
<dbReference type="PROSITE" id="PS00719">
    <property type="entry name" value="GLYCOSYL_HYDROL_F2_1"/>
    <property type="match status" value="1"/>
</dbReference>
<comment type="function">
    <text evidence="1 7">Plays an important role in the degradation of dermatan and keratan sulfates.</text>
</comment>
<evidence type="ECO:0000256" key="3">
    <source>
        <dbReference type="ARBA" id="ARBA00012761"/>
    </source>
</evidence>
<dbReference type="Gene3D" id="2.60.120.260">
    <property type="entry name" value="Galactose-binding domain-like"/>
    <property type="match status" value="1"/>
</dbReference>
<evidence type="ECO:0000259" key="9">
    <source>
        <dbReference type="Pfam" id="PF00703"/>
    </source>
</evidence>
<keyword evidence="5 7" id="KW-0378">Hydrolase</keyword>
<dbReference type="InterPro" id="IPR008979">
    <property type="entry name" value="Galactose-bd-like_sf"/>
</dbReference>
<evidence type="ECO:0000256" key="6">
    <source>
        <dbReference type="ARBA" id="ARBA00023295"/>
    </source>
</evidence>
<evidence type="ECO:0000259" key="11">
    <source>
        <dbReference type="Pfam" id="PF02837"/>
    </source>
</evidence>
<dbReference type="EMBL" id="JBDJPC010000004">
    <property type="protein sequence ID" value="KAL1505543.1"/>
    <property type="molecule type" value="Genomic_DNA"/>
</dbReference>
<dbReference type="SUPFAM" id="SSF49785">
    <property type="entry name" value="Galactose-binding domain-like"/>
    <property type="match status" value="1"/>
</dbReference>
<keyword evidence="13" id="KW-1185">Reference proteome</keyword>
<comment type="subunit">
    <text evidence="7">Homotetramer.</text>
</comment>
<dbReference type="InterPro" id="IPR006103">
    <property type="entry name" value="Glyco_hydro_2_cat"/>
</dbReference>
<dbReference type="SUPFAM" id="SSF51445">
    <property type="entry name" value="(Trans)glycosidases"/>
    <property type="match status" value="1"/>
</dbReference>
<protein>
    <recommendedName>
        <fullName evidence="4 7">Beta-glucuronidase</fullName>
        <ecNumber evidence="3 7">3.2.1.31</ecNumber>
    </recommendedName>
</protein>
<dbReference type="EC" id="3.2.1.31" evidence="3 7"/>
<sequence>MMSIRTALVLVLVVFFKYTNGAILPVRSSETREVLSLDGLWYFTTNETFIDSIEEEHDWELNLMPVPSSYNDISTKPEIRDHAGAVWYKKNFFIPSSWENKNVWIRFGSVCYSASVTVNGQLATEHSIGHLPFETEISSYLTFGKENAVLVKVDNILTNTSIPQGSLDTLFTGRKKVKYTFDFFNYAGIDRPVYLYTTNSVHINDVTINSTVNTTSTKGAVVSYLISHTATNSSTSYEVKVLDKSKKVVGTVSSENAEDTVEIDSPKLWWPYLMNPEPGYLYTLEITLKVNGTVADIYRQPFGIRELRFDNTSFTINGQPIYIRGFGRHEDSDIRGKGLDFPLIVRDYNLIKWIGANCYRTSHYPYAEEIMDLADQFGIMIIDEVPAVNTENYNDGLLRNHKKSLSELYQRDKNRPSVVIWSIANEPRTQLAESEDYYRQISAHIKSLDRSRPITIANLYTSGEDHSGQFLDILGVNRYEAWYVNAGDLDTVYPNLLDHARAWHQKHNKPVLITEYGADSEEGLKLLPTYIWTEEYQTELMENAFRAFDELRGEGWFIGEMIWNFADFKTEQTITRVGCNKKGLFTRNRQPKQAAYLMRKRYWQLAHKLNNVTLPADLEPYISDLASNSYKIPKDEL</sequence>
<dbReference type="Pfam" id="PF02837">
    <property type="entry name" value="Glyco_hydro_2_N"/>
    <property type="match status" value="1"/>
</dbReference>
<dbReference type="PROSITE" id="PS00608">
    <property type="entry name" value="GLYCOSYL_HYDROL_F2_2"/>
    <property type="match status" value="1"/>
</dbReference>
<evidence type="ECO:0000313" key="13">
    <source>
        <dbReference type="Proteomes" id="UP001566132"/>
    </source>
</evidence>
<dbReference type="FunFam" id="3.20.20.80:FF:000029">
    <property type="entry name" value="Beta-glucuronidase"/>
    <property type="match status" value="1"/>
</dbReference>
<feature type="domain" description="Glycoside hydrolase family 2 immunoglobulin-like beta-sandwich" evidence="9">
    <location>
        <begin position="201"/>
        <end position="305"/>
    </location>
</feature>
<dbReference type="Pfam" id="PF00703">
    <property type="entry name" value="Glyco_hydro_2"/>
    <property type="match status" value="1"/>
</dbReference>
<dbReference type="AlphaFoldDB" id="A0ABD1EXD2"/>
<dbReference type="PANTHER" id="PTHR10066:SF67">
    <property type="entry name" value="BETA-GLUCURONIDASE"/>
    <property type="match status" value="1"/>
</dbReference>
<dbReference type="InterPro" id="IPR023232">
    <property type="entry name" value="Glyco_hydro_2_AS"/>
</dbReference>
<dbReference type="PANTHER" id="PTHR10066">
    <property type="entry name" value="BETA-GLUCURONIDASE"/>
    <property type="match status" value="1"/>
</dbReference>
<organism evidence="12 13">
    <name type="scientific">Hypothenemus hampei</name>
    <name type="common">Coffee berry borer</name>
    <dbReference type="NCBI Taxonomy" id="57062"/>
    <lineage>
        <taxon>Eukaryota</taxon>
        <taxon>Metazoa</taxon>
        <taxon>Ecdysozoa</taxon>
        <taxon>Arthropoda</taxon>
        <taxon>Hexapoda</taxon>
        <taxon>Insecta</taxon>
        <taxon>Pterygota</taxon>
        <taxon>Neoptera</taxon>
        <taxon>Endopterygota</taxon>
        <taxon>Coleoptera</taxon>
        <taxon>Polyphaga</taxon>
        <taxon>Cucujiformia</taxon>
        <taxon>Curculionidae</taxon>
        <taxon>Scolytinae</taxon>
        <taxon>Hypothenemus</taxon>
    </lineage>
</organism>
<accession>A0ABD1EXD2</accession>
<dbReference type="InterPro" id="IPR006102">
    <property type="entry name" value="Ig-like_GH2"/>
</dbReference>
<comment type="catalytic activity">
    <reaction evidence="7">
        <text>a beta-D-glucuronoside + H2O = D-glucuronate + an alcohol</text>
        <dbReference type="Rhea" id="RHEA:17633"/>
        <dbReference type="ChEBI" id="CHEBI:15377"/>
        <dbReference type="ChEBI" id="CHEBI:30879"/>
        <dbReference type="ChEBI" id="CHEBI:58720"/>
        <dbReference type="ChEBI" id="CHEBI:83411"/>
        <dbReference type="EC" id="3.2.1.31"/>
    </reaction>
</comment>
<evidence type="ECO:0000256" key="8">
    <source>
        <dbReference type="SAM" id="SignalP"/>
    </source>
</evidence>
<dbReference type="Gene3D" id="3.20.20.80">
    <property type="entry name" value="Glycosidases"/>
    <property type="match status" value="1"/>
</dbReference>
<dbReference type="Gene3D" id="2.60.40.10">
    <property type="entry name" value="Immunoglobulins"/>
    <property type="match status" value="1"/>
</dbReference>
<evidence type="ECO:0000256" key="1">
    <source>
        <dbReference type="ARBA" id="ARBA00003025"/>
    </source>
</evidence>
<evidence type="ECO:0000256" key="4">
    <source>
        <dbReference type="ARBA" id="ARBA00016205"/>
    </source>
</evidence>
<dbReference type="InterPro" id="IPR006101">
    <property type="entry name" value="Glyco_hydro_2"/>
</dbReference>
<dbReference type="GO" id="GO:0004566">
    <property type="term" value="F:beta-glucuronidase activity"/>
    <property type="evidence" value="ECO:0007669"/>
    <property type="project" value="UniProtKB-EC"/>
</dbReference>
<name>A0ABD1EXD2_HYPHA</name>
<evidence type="ECO:0000259" key="10">
    <source>
        <dbReference type="Pfam" id="PF02836"/>
    </source>
</evidence>
<reference evidence="12 13" key="1">
    <citation type="submission" date="2024-05" db="EMBL/GenBank/DDBJ databases">
        <title>Genetic variation in Jamaican populations of the coffee berry borer (Hypothenemus hampei).</title>
        <authorList>
            <person name="Errbii M."/>
            <person name="Myrie A."/>
        </authorList>
    </citation>
    <scope>NUCLEOTIDE SEQUENCE [LARGE SCALE GENOMIC DNA]</scope>
    <source>
        <strain evidence="12">JA-Hopewell-2020-01-JO</strain>
        <tissue evidence="12">Whole body</tissue>
    </source>
</reference>
<dbReference type="NCBIfam" id="NF007538">
    <property type="entry name" value="PRK10150.1"/>
    <property type="match status" value="1"/>
</dbReference>
<dbReference type="InterPro" id="IPR023230">
    <property type="entry name" value="Glyco_hydro_2_CS"/>
</dbReference>
<feature type="chain" id="PRO_5044766595" description="Beta-glucuronidase" evidence="8">
    <location>
        <begin position="22"/>
        <end position="637"/>
    </location>
</feature>
<evidence type="ECO:0000256" key="2">
    <source>
        <dbReference type="ARBA" id="ARBA00007401"/>
    </source>
</evidence>
<proteinExistence type="inferred from homology"/>
<evidence type="ECO:0000256" key="7">
    <source>
        <dbReference type="RuleBase" id="RU361154"/>
    </source>
</evidence>
<comment type="similarity">
    <text evidence="2 7">Belongs to the glycosyl hydrolase 2 family.</text>
</comment>
<dbReference type="SUPFAM" id="SSF49303">
    <property type="entry name" value="beta-Galactosidase/glucuronidase domain"/>
    <property type="match status" value="1"/>
</dbReference>
<evidence type="ECO:0000256" key="5">
    <source>
        <dbReference type="ARBA" id="ARBA00022801"/>
    </source>
</evidence>
<comment type="caution">
    <text evidence="12">The sequence shown here is derived from an EMBL/GenBank/DDBJ whole genome shotgun (WGS) entry which is preliminary data.</text>
</comment>
<gene>
    <name evidence="12" type="ORF">ABEB36_005086</name>
</gene>
<feature type="domain" description="Glycosyl hydrolases family 2 sugar binding" evidence="11">
    <location>
        <begin position="36"/>
        <end position="198"/>
    </location>
</feature>
<feature type="domain" description="Glycoside hydrolase family 2 catalytic" evidence="10">
    <location>
        <begin position="310"/>
        <end position="605"/>
    </location>
</feature>
<dbReference type="Pfam" id="PF02836">
    <property type="entry name" value="Glyco_hydro_2_C"/>
    <property type="match status" value="1"/>
</dbReference>
<keyword evidence="6 7" id="KW-0326">Glycosidase</keyword>
<evidence type="ECO:0000313" key="12">
    <source>
        <dbReference type="EMBL" id="KAL1505543.1"/>
    </source>
</evidence>
<dbReference type="InterPro" id="IPR006104">
    <property type="entry name" value="Glyco_hydro_2_N"/>
</dbReference>
<keyword evidence="8" id="KW-0732">Signal</keyword>
<keyword evidence="7" id="KW-0458">Lysosome</keyword>
<feature type="signal peptide" evidence="8">
    <location>
        <begin position="1"/>
        <end position="21"/>
    </location>
</feature>
<dbReference type="InterPro" id="IPR013783">
    <property type="entry name" value="Ig-like_fold"/>
</dbReference>